<comment type="subcellular location">
    <subcellularLocation>
        <location evidence="1">Cytoplasm</location>
        <location evidence="1">Cytoskeleton</location>
        <location evidence="1">Microtubule organizing center</location>
        <location evidence="1">Spindle pole body</location>
    </subcellularLocation>
</comment>
<reference evidence="12" key="1">
    <citation type="submission" date="2016-03" db="EMBL/GenBank/DDBJ databases">
        <authorList>
            <person name="Devillers Hugo."/>
        </authorList>
    </citation>
    <scope>NUCLEOTIDE SEQUENCE [LARGE SCALE GENOMIC DNA]</scope>
</reference>
<evidence type="ECO:0000313" key="12">
    <source>
        <dbReference type="Proteomes" id="UP000189911"/>
    </source>
</evidence>
<name>A0A1G4INQ7_9SACH</name>
<evidence type="ECO:0000256" key="6">
    <source>
        <dbReference type="ARBA" id="ARBA00023212"/>
    </source>
</evidence>
<evidence type="ECO:0000256" key="1">
    <source>
        <dbReference type="ARBA" id="ARBA00004317"/>
    </source>
</evidence>
<feature type="region of interest" description="Disordered" evidence="8">
    <location>
        <begin position="33"/>
        <end position="70"/>
    </location>
</feature>
<feature type="region of interest" description="Disordered" evidence="8">
    <location>
        <begin position="119"/>
        <end position="162"/>
    </location>
</feature>
<feature type="domain" description="Spindle pole component Bbp1 N-terminal" evidence="9">
    <location>
        <begin position="13"/>
        <end position="181"/>
    </location>
</feature>
<comment type="similarity">
    <text evidence="2">Belongs to the BBP1 family.</text>
</comment>
<dbReference type="InterPro" id="IPR029328">
    <property type="entry name" value="Bbp1_N"/>
</dbReference>
<evidence type="ECO:0000256" key="3">
    <source>
        <dbReference type="ARBA" id="ARBA00021092"/>
    </source>
</evidence>
<evidence type="ECO:0000313" key="11">
    <source>
        <dbReference type="EMBL" id="SCU78298.1"/>
    </source>
</evidence>
<feature type="compositionally biased region" description="Basic and acidic residues" evidence="8">
    <location>
        <begin position="148"/>
        <end position="159"/>
    </location>
</feature>
<dbReference type="Pfam" id="PF15271">
    <property type="entry name" value="BBP1_N"/>
    <property type="match status" value="1"/>
</dbReference>
<keyword evidence="12" id="KW-1185">Reference proteome</keyword>
<feature type="domain" description="Spindle pole body component Bbp1 C-terminal" evidence="10">
    <location>
        <begin position="218"/>
        <end position="368"/>
    </location>
</feature>
<evidence type="ECO:0000256" key="2">
    <source>
        <dbReference type="ARBA" id="ARBA00006554"/>
    </source>
</evidence>
<comment type="function">
    <text evidence="7">Component of the spindle pole body (SPB) required for insertion of the nascent SPB into the nuclear envelope and for the proper execution of spindle pole body (SPB) duplication. Connects the central plaque of the SPB with the half-bridge. Required for proper localization of CDC5 at the SPB and for proper M-phase progression.</text>
</comment>
<evidence type="ECO:0000259" key="10">
    <source>
        <dbReference type="Pfam" id="PF15272"/>
    </source>
</evidence>
<gene>
    <name evidence="11" type="ORF">LANO_0A02652G</name>
</gene>
<proteinExistence type="inferred from homology"/>
<dbReference type="Proteomes" id="UP000189911">
    <property type="component" value="Chromosome A"/>
</dbReference>
<dbReference type="OrthoDB" id="4042536at2759"/>
<accession>A0A1G4INQ7</accession>
<feature type="compositionally biased region" description="Basic and acidic residues" evidence="8">
    <location>
        <begin position="119"/>
        <end position="130"/>
    </location>
</feature>
<keyword evidence="6" id="KW-0206">Cytoskeleton</keyword>
<evidence type="ECO:0000256" key="7">
    <source>
        <dbReference type="ARBA" id="ARBA00024676"/>
    </source>
</evidence>
<dbReference type="InterPro" id="IPR029330">
    <property type="entry name" value="Bbp1_C"/>
</dbReference>
<sequence>MIWSNTSNDGDDNTGGIYKWTMDALFGRRISPSRRFKEASQDDTNYKSKKSHRDPKKWNGAEYSTRARSSSASTEGAFYHRYDLLQDDDDPEILKPVQRSVWKDSDSFGQRHTQVKGWDFHSDVGEKPLNYEESDSNDTFSGRKQRLHDRGEKLPRDLDNNSLKFRVPNHNDPLISKLFGKETSSPPKALPGKFPSPLKKVAVKPHTSAKELSCPSKDFTAEYLQLLEDLDLNGQRLKQLQLGIQHHHDDQQARESSYREKYFTMRKELISELKQSKRIYDNYYKLYEKYKRLRISNTNATQTQRRVHDLETQVVDASIERAEEVRKLSETIFQLELKQQEIQAGHERERIRYQSRIAELESILRPRLSDSAQTSKAPYRAHLEPQLYPTSFT</sequence>
<organism evidence="11 12">
    <name type="scientific">Lachancea nothofagi CBS 11611</name>
    <dbReference type="NCBI Taxonomy" id="1266666"/>
    <lineage>
        <taxon>Eukaryota</taxon>
        <taxon>Fungi</taxon>
        <taxon>Dikarya</taxon>
        <taxon>Ascomycota</taxon>
        <taxon>Saccharomycotina</taxon>
        <taxon>Saccharomycetes</taxon>
        <taxon>Saccharomycetales</taxon>
        <taxon>Saccharomycetaceae</taxon>
        <taxon>Lachancea</taxon>
    </lineage>
</organism>
<evidence type="ECO:0000256" key="4">
    <source>
        <dbReference type="ARBA" id="ARBA00022490"/>
    </source>
</evidence>
<evidence type="ECO:0000256" key="5">
    <source>
        <dbReference type="ARBA" id="ARBA00023054"/>
    </source>
</evidence>
<keyword evidence="5" id="KW-0175">Coiled coil</keyword>
<feature type="compositionally biased region" description="Basic and acidic residues" evidence="8">
    <location>
        <begin position="35"/>
        <end position="46"/>
    </location>
</feature>
<evidence type="ECO:0000256" key="8">
    <source>
        <dbReference type="SAM" id="MobiDB-lite"/>
    </source>
</evidence>
<dbReference type="AlphaFoldDB" id="A0A1G4INQ7"/>
<dbReference type="Pfam" id="PF15272">
    <property type="entry name" value="BBP1_C"/>
    <property type="match status" value="1"/>
</dbReference>
<protein>
    <recommendedName>
        <fullName evidence="3">Spindle pole component BBP1</fullName>
    </recommendedName>
</protein>
<dbReference type="GO" id="GO:0005816">
    <property type="term" value="C:spindle pole body"/>
    <property type="evidence" value="ECO:0007669"/>
    <property type="project" value="UniProtKB-SubCell"/>
</dbReference>
<keyword evidence="4" id="KW-0963">Cytoplasm</keyword>
<evidence type="ECO:0000259" key="9">
    <source>
        <dbReference type="Pfam" id="PF15271"/>
    </source>
</evidence>
<dbReference type="EMBL" id="LT598449">
    <property type="protein sequence ID" value="SCU78298.1"/>
    <property type="molecule type" value="Genomic_DNA"/>
</dbReference>